<sequence length="157" mass="17165">MSRLLRYPVVLSAEQQQTLKGITTTGSRKARVMTRARILLMAHRGVTDSDIKEALGISVQMVRAARKRFALGGLDAAHRRAPHTGRPVKFDGKDRAAITALACSEAPEGHAQWSLRLLAQKAVELKLVDHIAPSTVLYMLKKTRSNRTAKGSGASRN</sequence>
<dbReference type="Pfam" id="PF13565">
    <property type="entry name" value="HTH_32"/>
    <property type="match status" value="1"/>
</dbReference>
<dbReference type="OrthoDB" id="68247at2"/>
<proteinExistence type="predicted"/>
<dbReference type="Proteomes" id="UP000286287">
    <property type="component" value="Unassembled WGS sequence"/>
</dbReference>
<evidence type="ECO:0000313" key="2">
    <source>
        <dbReference type="Proteomes" id="UP000286287"/>
    </source>
</evidence>
<name>A0A418UZS8_9DEIO</name>
<dbReference type="InterPro" id="IPR009057">
    <property type="entry name" value="Homeodomain-like_sf"/>
</dbReference>
<organism evidence="1 2">
    <name type="scientific">Deinococcus cavernae</name>
    <dbReference type="NCBI Taxonomy" id="2320857"/>
    <lineage>
        <taxon>Bacteria</taxon>
        <taxon>Thermotogati</taxon>
        <taxon>Deinococcota</taxon>
        <taxon>Deinococci</taxon>
        <taxon>Deinococcales</taxon>
        <taxon>Deinococcaceae</taxon>
        <taxon>Deinococcus</taxon>
    </lineage>
</organism>
<evidence type="ECO:0000313" key="1">
    <source>
        <dbReference type="EMBL" id="RJF68968.1"/>
    </source>
</evidence>
<reference evidence="1 2" key="1">
    <citation type="submission" date="2018-09" db="EMBL/GenBank/DDBJ databases">
        <authorList>
            <person name="Zhu H."/>
        </authorList>
    </citation>
    <scope>NUCLEOTIDE SEQUENCE [LARGE SCALE GENOMIC DNA]</scope>
    <source>
        <strain evidence="1 2">K2S05-167</strain>
    </source>
</reference>
<gene>
    <name evidence="1" type="ORF">D3875_21800</name>
</gene>
<protein>
    <submittedName>
        <fullName evidence="1">Helix-turn-helix domain-containing protein</fullName>
    </submittedName>
</protein>
<comment type="caution">
    <text evidence="1">The sequence shown here is derived from an EMBL/GenBank/DDBJ whole genome shotgun (WGS) entry which is preliminary data.</text>
</comment>
<dbReference type="EMBL" id="QYUJ01000030">
    <property type="protein sequence ID" value="RJF68968.1"/>
    <property type="molecule type" value="Genomic_DNA"/>
</dbReference>
<dbReference type="RefSeq" id="WP_119766833.1">
    <property type="nucleotide sequence ID" value="NZ_QYUJ01000030.1"/>
</dbReference>
<keyword evidence="2" id="KW-1185">Reference proteome</keyword>
<dbReference type="SUPFAM" id="SSF46689">
    <property type="entry name" value="Homeodomain-like"/>
    <property type="match status" value="1"/>
</dbReference>
<accession>A0A418UZS8</accession>
<dbReference type="AlphaFoldDB" id="A0A418UZS8"/>